<evidence type="ECO:0000256" key="4">
    <source>
        <dbReference type="ARBA" id="ARBA00022840"/>
    </source>
</evidence>
<dbReference type="InterPro" id="IPR002307">
    <property type="entry name" value="Tyr-tRNA-ligase"/>
</dbReference>
<comment type="similarity">
    <text evidence="8">Belongs to the class-I aminoacyl-tRNA synthetase family. TyrS type 3 subfamily.</text>
</comment>
<dbReference type="InterPro" id="IPR050489">
    <property type="entry name" value="Tyr-tRNA_synthase"/>
</dbReference>
<feature type="binding site" evidence="8">
    <location>
        <position position="33"/>
    </location>
    <ligand>
        <name>L-tyrosine</name>
        <dbReference type="ChEBI" id="CHEBI:58315"/>
    </ligand>
</feature>
<organism evidence="9 10">
    <name type="scientific">Haloplanus salinus</name>
    <dbReference type="NCBI Taxonomy" id="1126245"/>
    <lineage>
        <taxon>Archaea</taxon>
        <taxon>Methanobacteriati</taxon>
        <taxon>Methanobacteriota</taxon>
        <taxon>Stenosarchaea group</taxon>
        <taxon>Halobacteria</taxon>
        <taxon>Halobacteriales</taxon>
        <taxon>Haloferacaceae</taxon>
        <taxon>Haloplanus</taxon>
    </lineage>
</organism>
<evidence type="ECO:0000256" key="6">
    <source>
        <dbReference type="ARBA" id="ARBA00023146"/>
    </source>
</evidence>
<keyword evidence="1 8" id="KW-0963">Cytoplasm</keyword>
<dbReference type="InterPro" id="IPR002305">
    <property type="entry name" value="aa-tRNA-synth_Ic"/>
</dbReference>
<keyword evidence="6 8" id="KW-0030">Aminoacyl-tRNA synthetase</keyword>
<dbReference type="AlphaFoldDB" id="A0A368NA15"/>
<evidence type="ECO:0000256" key="8">
    <source>
        <dbReference type="HAMAP-Rule" id="MF_02008"/>
    </source>
</evidence>
<accession>A0A368NA15</accession>
<comment type="subunit">
    <text evidence="8">Homodimer.</text>
</comment>
<keyword evidence="4 8" id="KW-0067">ATP-binding</keyword>
<dbReference type="InterPro" id="IPR001412">
    <property type="entry name" value="aa-tRNA-synth_I_CS"/>
</dbReference>
<comment type="function">
    <text evidence="8">Catalyzes the attachment of tyrosine to tRNA(Tyr) in a two-step reaction: tyrosine is first activated by ATP to form Tyr-AMP and then transferred to the acceptor end of tRNA(Tyr).</text>
</comment>
<dbReference type="Gene3D" id="3.40.50.620">
    <property type="entry name" value="HUPs"/>
    <property type="match status" value="1"/>
</dbReference>
<keyword evidence="3 8" id="KW-0547">Nucleotide-binding</keyword>
<dbReference type="InterPro" id="IPR023684">
    <property type="entry name" value="Tyr-tRNA-ligase_3"/>
</dbReference>
<dbReference type="Gene3D" id="1.10.240.10">
    <property type="entry name" value="Tyrosyl-Transfer RNA Synthetase"/>
    <property type="match status" value="1"/>
</dbReference>
<feature type="binding site" evidence="8">
    <location>
        <position position="158"/>
    </location>
    <ligand>
        <name>L-tyrosine</name>
        <dbReference type="ChEBI" id="CHEBI:58315"/>
    </ligand>
</feature>
<dbReference type="NCBIfam" id="TIGR00234">
    <property type="entry name" value="tyrS"/>
    <property type="match status" value="1"/>
</dbReference>
<evidence type="ECO:0000256" key="5">
    <source>
        <dbReference type="ARBA" id="ARBA00022917"/>
    </source>
</evidence>
<keyword evidence="5 8" id="KW-0648">Protein biosynthesis</keyword>
<keyword evidence="10" id="KW-1185">Reference proteome</keyword>
<dbReference type="NCBIfam" id="NF006330">
    <property type="entry name" value="PRK08560.1"/>
    <property type="match status" value="1"/>
</dbReference>
<dbReference type="PIRSF" id="PIRSF006588">
    <property type="entry name" value="TyrRS_arch_euk"/>
    <property type="match status" value="1"/>
</dbReference>
<dbReference type="InterPro" id="IPR014729">
    <property type="entry name" value="Rossmann-like_a/b/a_fold"/>
</dbReference>
<comment type="caution">
    <text evidence="8">Lacks conserved residue(s) required for the propagation of feature annotation.</text>
</comment>
<dbReference type="PANTHER" id="PTHR46264:SF4">
    <property type="entry name" value="TYROSINE--TRNA LIGASE, CYTOPLASMIC"/>
    <property type="match status" value="1"/>
</dbReference>
<dbReference type="PRINTS" id="PR01040">
    <property type="entry name" value="TRNASYNTHTYR"/>
</dbReference>
<dbReference type="HAMAP" id="MF_02008">
    <property type="entry name" value="Tyr_tRNA_synth_type3"/>
    <property type="match status" value="1"/>
</dbReference>
<evidence type="ECO:0000313" key="9">
    <source>
        <dbReference type="EMBL" id="RCU47382.1"/>
    </source>
</evidence>
<comment type="caution">
    <text evidence="9">The sequence shown here is derived from an EMBL/GenBank/DDBJ whole genome shotgun (WGS) entry which is preliminary data.</text>
</comment>
<dbReference type="Proteomes" id="UP000252189">
    <property type="component" value="Unassembled WGS sequence"/>
</dbReference>
<comment type="catalytic activity">
    <reaction evidence="7 8">
        <text>tRNA(Tyr) + L-tyrosine + ATP = L-tyrosyl-tRNA(Tyr) + AMP + diphosphate + H(+)</text>
        <dbReference type="Rhea" id="RHEA:10220"/>
        <dbReference type="Rhea" id="RHEA-COMP:9706"/>
        <dbReference type="Rhea" id="RHEA-COMP:9707"/>
        <dbReference type="ChEBI" id="CHEBI:15378"/>
        <dbReference type="ChEBI" id="CHEBI:30616"/>
        <dbReference type="ChEBI" id="CHEBI:33019"/>
        <dbReference type="ChEBI" id="CHEBI:58315"/>
        <dbReference type="ChEBI" id="CHEBI:78442"/>
        <dbReference type="ChEBI" id="CHEBI:78536"/>
        <dbReference type="ChEBI" id="CHEBI:456215"/>
        <dbReference type="EC" id="6.1.1.1"/>
    </reaction>
</comment>
<feature type="binding site" evidence="8">
    <location>
        <position position="154"/>
    </location>
    <ligand>
        <name>L-tyrosine</name>
        <dbReference type="ChEBI" id="CHEBI:58315"/>
    </ligand>
</feature>
<evidence type="ECO:0000256" key="7">
    <source>
        <dbReference type="ARBA" id="ARBA00048248"/>
    </source>
</evidence>
<dbReference type="RefSeq" id="WP_114448944.1">
    <property type="nucleotide sequence ID" value="NZ_QPHM01000001.1"/>
</dbReference>
<gene>
    <name evidence="8" type="primary">tyrS</name>
    <name evidence="9" type="ORF">DU504_08775</name>
</gene>
<sequence>MDVYERITRNATEVVTEEEGRALAADPDGKRAYVGYEPSGVLHIGHMLTATKLMDLQDAGFEVTVLLADVHAYLNDKGTFEGIRETAERMKEQFLAYGLDEDKTEFVYGSAFQFDREYVLDLHALELETSIARAERAMAEIKSGDTVSVSQAVYPLMQALDIVYLDVDLAVGGMEQRKVHMLARDTLPKIDESAPTCLHTPLIADLQTGIGKMSASEGVSISMEDSAADIEEKVTAAYCPPTRDPDPTDDGEERENPVLQIFEYHVFPRFETVVVDRPDEYGGDLTYDDYESLAADLESGELHPADAKGALAAYLDDLIAPGRSKLRAAETES</sequence>
<dbReference type="InterPro" id="IPR023617">
    <property type="entry name" value="Tyr-tRNA-ligase_arc/euk-type"/>
</dbReference>
<dbReference type="EMBL" id="QPHM01000001">
    <property type="protein sequence ID" value="RCU47382.1"/>
    <property type="molecule type" value="Genomic_DNA"/>
</dbReference>
<dbReference type="EC" id="6.1.1.1" evidence="8"/>
<evidence type="ECO:0000256" key="2">
    <source>
        <dbReference type="ARBA" id="ARBA00022598"/>
    </source>
</evidence>
<proteinExistence type="inferred from homology"/>
<feature type="short sequence motif" description="'HIGH' region" evidence="8">
    <location>
        <begin position="38"/>
        <end position="46"/>
    </location>
</feature>
<dbReference type="OrthoDB" id="8389at2157"/>
<dbReference type="GO" id="GO:0004831">
    <property type="term" value="F:tyrosine-tRNA ligase activity"/>
    <property type="evidence" value="ECO:0007669"/>
    <property type="project" value="UniProtKB-UniRule"/>
</dbReference>
<evidence type="ECO:0000256" key="3">
    <source>
        <dbReference type="ARBA" id="ARBA00022741"/>
    </source>
</evidence>
<reference evidence="9 10" key="1">
    <citation type="submission" date="2018-07" db="EMBL/GenBank/DDBJ databases">
        <title>Genome sequences of Haloplanus salinus JCM 18368T.</title>
        <authorList>
            <person name="Kim Y.B."/>
            <person name="Roh S.W."/>
        </authorList>
    </citation>
    <scope>NUCLEOTIDE SEQUENCE [LARGE SCALE GENOMIC DNA]</scope>
    <source>
        <strain evidence="9 10">JCM 18368</strain>
    </source>
</reference>
<evidence type="ECO:0000256" key="1">
    <source>
        <dbReference type="ARBA" id="ARBA00022490"/>
    </source>
</evidence>
<dbReference type="GO" id="GO:0005737">
    <property type="term" value="C:cytoplasm"/>
    <property type="evidence" value="ECO:0007669"/>
    <property type="project" value="UniProtKB-SubCell"/>
</dbReference>
<dbReference type="GO" id="GO:0006437">
    <property type="term" value="P:tyrosyl-tRNA aminoacylation"/>
    <property type="evidence" value="ECO:0007669"/>
    <property type="project" value="UniProtKB-UniRule"/>
</dbReference>
<dbReference type="SUPFAM" id="SSF52374">
    <property type="entry name" value="Nucleotidylyl transferase"/>
    <property type="match status" value="1"/>
</dbReference>
<dbReference type="Pfam" id="PF00579">
    <property type="entry name" value="tRNA-synt_1b"/>
    <property type="match status" value="1"/>
</dbReference>
<dbReference type="PROSITE" id="PS00178">
    <property type="entry name" value="AA_TRNA_LIGASE_I"/>
    <property type="match status" value="1"/>
</dbReference>
<evidence type="ECO:0000313" key="10">
    <source>
        <dbReference type="Proteomes" id="UP000252189"/>
    </source>
</evidence>
<comment type="subcellular location">
    <subcellularLocation>
        <location evidence="8">Cytoplasm</location>
    </subcellularLocation>
</comment>
<name>A0A368NA15_9EURY</name>
<feature type="binding site" evidence="8">
    <location>
        <position position="176"/>
    </location>
    <ligand>
        <name>L-tyrosine</name>
        <dbReference type="ChEBI" id="CHEBI:58315"/>
    </ligand>
</feature>
<protein>
    <recommendedName>
        <fullName evidence="8">Tyrosine--tRNA ligase</fullName>
        <ecNumber evidence="8">6.1.1.1</ecNumber>
    </recommendedName>
    <alternativeName>
        <fullName evidence="8">Tyrosyl-tRNA synthetase</fullName>
        <shortName evidence="8">TyrRS</shortName>
    </alternativeName>
</protein>
<keyword evidence="2 8" id="KW-0436">Ligase</keyword>
<dbReference type="GO" id="GO:0005524">
    <property type="term" value="F:ATP binding"/>
    <property type="evidence" value="ECO:0007669"/>
    <property type="project" value="UniProtKB-UniRule"/>
</dbReference>
<dbReference type="PANTHER" id="PTHR46264">
    <property type="entry name" value="TYROSINE-TRNA LIGASE"/>
    <property type="match status" value="1"/>
</dbReference>
<feature type="binding site" evidence="8">
    <location>
        <position position="161"/>
    </location>
    <ligand>
        <name>L-tyrosine</name>
        <dbReference type="ChEBI" id="CHEBI:58315"/>
    </ligand>
</feature>